<feature type="region of interest" description="Disordered" evidence="3">
    <location>
        <begin position="455"/>
        <end position="492"/>
    </location>
</feature>
<accession>A0AB34K766</accession>
<reference evidence="5 6" key="1">
    <citation type="journal article" date="2024" name="Science">
        <title>Giant polyketide synthase enzymes in the biosynthesis of giant marine polyether toxins.</title>
        <authorList>
            <person name="Fallon T.R."/>
            <person name="Shende V.V."/>
            <person name="Wierzbicki I.H."/>
            <person name="Pendleton A.L."/>
            <person name="Watervoot N.F."/>
            <person name="Auber R.P."/>
            <person name="Gonzalez D.J."/>
            <person name="Wisecaver J.H."/>
            <person name="Moore B.S."/>
        </authorList>
    </citation>
    <scope>NUCLEOTIDE SEQUENCE [LARGE SCALE GENOMIC DNA]</scope>
    <source>
        <strain evidence="5 6">12B1</strain>
    </source>
</reference>
<keyword evidence="2" id="KW-0647">Proteasome</keyword>
<organism evidence="5 6">
    <name type="scientific">Prymnesium parvum</name>
    <name type="common">Toxic golden alga</name>
    <dbReference type="NCBI Taxonomy" id="97485"/>
    <lineage>
        <taxon>Eukaryota</taxon>
        <taxon>Haptista</taxon>
        <taxon>Haptophyta</taxon>
        <taxon>Prymnesiophyceae</taxon>
        <taxon>Prymnesiales</taxon>
        <taxon>Prymnesiaceae</taxon>
        <taxon>Prymnesium</taxon>
    </lineage>
</organism>
<gene>
    <name evidence="5" type="ORF">AB1Y20_001067</name>
</gene>
<evidence type="ECO:0000259" key="4">
    <source>
        <dbReference type="PROSITE" id="PS50250"/>
    </source>
</evidence>
<feature type="domain" description="PCI" evidence="4">
    <location>
        <begin position="246"/>
        <end position="425"/>
    </location>
</feature>
<evidence type="ECO:0000313" key="6">
    <source>
        <dbReference type="Proteomes" id="UP001515480"/>
    </source>
</evidence>
<dbReference type="GO" id="GO:0006511">
    <property type="term" value="P:ubiquitin-dependent protein catabolic process"/>
    <property type="evidence" value="ECO:0007669"/>
    <property type="project" value="TreeGrafter"/>
</dbReference>
<dbReference type="InterPro" id="IPR000717">
    <property type="entry name" value="PCI_dom"/>
</dbReference>
<dbReference type="PANTHER" id="PTHR10758">
    <property type="entry name" value="26S PROTEASOME NON-ATPASE REGULATORY SUBUNIT 3/COP9 SIGNALOSOME COMPLEX SUBUNIT 3"/>
    <property type="match status" value="1"/>
</dbReference>
<proteinExistence type="inferred from homology"/>
<dbReference type="Gene3D" id="1.25.40.570">
    <property type="match status" value="1"/>
</dbReference>
<sequence>MGGAPDDKMEVEPTKVEAPVDHVTEFTADFKASLAAVDRYISTREPRFVHAALTLVGKIRSLEGKEGYQGKGASVLNSMVAHLFPAAHPHREMFRSVLSPLTTPLEAVAVDEKEKAKPLNPETEVLLSLLVLVLLVDAKKKEEACTCADKLCERLLTWNRRTLDPFAERIYFYASWAAESAGRLQDMRSTLLAAHRTACLHHNTACQATTLNLLLRNYLHYKLFDQADKLLTKATFPEQASITQLARFLYYNGRIKALQLEYTEAHRCLQQAQRKAPQSKALGFRLTVHKLGTIVQLLLGEIPDRAVFRNRQSRGSMLPYLKLVQAVRLGDLASFKSSMETHADVYHADGNYTLVMRLRQNVIRAGLRNISVAYSRISLADVAAKLHLDNPEDMEPIAAKAIRDGVIDAKLDHAEGTLISEGPHDVYSTLEPQAAFHKRITFCLNVHNDAVKAMSYPPDAHKGDLPDAETIKERQREEQELAQSLAEEDDEF</sequence>
<dbReference type="Pfam" id="PF08375">
    <property type="entry name" value="Rpn3_C"/>
    <property type="match status" value="1"/>
</dbReference>
<dbReference type="EMBL" id="JBGBPQ010000001">
    <property type="protein sequence ID" value="KAL1530151.1"/>
    <property type="molecule type" value="Genomic_DNA"/>
</dbReference>
<dbReference type="SMART" id="SM00753">
    <property type="entry name" value="PAM"/>
    <property type="match status" value="1"/>
</dbReference>
<dbReference type="Proteomes" id="UP001515480">
    <property type="component" value="Unassembled WGS sequence"/>
</dbReference>
<feature type="compositionally biased region" description="Basic and acidic residues" evidence="3">
    <location>
        <begin position="459"/>
        <end position="479"/>
    </location>
</feature>
<dbReference type="SMART" id="SM00088">
    <property type="entry name" value="PINT"/>
    <property type="match status" value="1"/>
</dbReference>
<dbReference type="InterPro" id="IPR013586">
    <property type="entry name" value="PSMD3_C"/>
</dbReference>
<protein>
    <recommendedName>
        <fullName evidence="4">PCI domain-containing protein</fullName>
    </recommendedName>
</protein>
<dbReference type="PANTHER" id="PTHR10758:SF2">
    <property type="entry name" value="26S PROTEASOME NON-ATPASE REGULATORY SUBUNIT 3"/>
    <property type="match status" value="1"/>
</dbReference>
<keyword evidence="6" id="KW-1185">Reference proteome</keyword>
<evidence type="ECO:0000256" key="3">
    <source>
        <dbReference type="SAM" id="MobiDB-lite"/>
    </source>
</evidence>
<dbReference type="Pfam" id="PF25573">
    <property type="entry name" value="TPR_PSMD3_N"/>
    <property type="match status" value="1"/>
</dbReference>
<dbReference type="SUPFAM" id="SSF46785">
    <property type="entry name" value="Winged helix' DNA-binding domain"/>
    <property type="match status" value="1"/>
</dbReference>
<dbReference type="InterPro" id="IPR050756">
    <property type="entry name" value="CSN3"/>
</dbReference>
<evidence type="ECO:0000256" key="2">
    <source>
        <dbReference type="ARBA" id="ARBA00022942"/>
    </source>
</evidence>
<dbReference type="GO" id="GO:0030234">
    <property type="term" value="F:enzyme regulator activity"/>
    <property type="evidence" value="ECO:0007669"/>
    <property type="project" value="InterPro"/>
</dbReference>
<evidence type="ECO:0000313" key="5">
    <source>
        <dbReference type="EMBL" id="KAL1530151.1"/>
    </source>
</evidence>
<dbReference type="GO" id="GO:0008541">
    <property type="term" value="C:proteasome regulatory particle, lid subcomplex"/>
    <property type="evidence" value="ECO:0007669"/>
    <property type="project" value="TreeGrafter"/>
</dbReference>
<evidence type="ECO:0000256" key="1">
    <source>
        <dbReference type="ARBA" id="ARBA00007912"/>
    </source>
</evidence>
<dbReference type="PROSITE" id="PS50250">
    <property type="entry name" value="PCI"/>
    <property type="match status" value="1"/>
</dbReference>
<dbReference type="Pfam" id="PF01399">
    <property type="entry name" value="PCI"/>
    <property type="match status" value="1"/>
</dbReference>
<comment type="similarity">
    <text evidence="1">Belongs to the proteasome subunit S3 family.</text>
</comment>
<dbReference type="AlphaFoldDB" id="A0AB34K766"/>
<dbReference type="GO" id="GO:0042176">
    <property type="term" value="P:regulation of protein catabolic process"/>
    <property type="evidence" value="ECO:0007669"/>
    <property type="project" value="InterPro"/>
</dbReference>
<comment type="caution">
    <text evidence="5">The sequence shown here is derived from an EMBL/GenBank/DDBJ whole genome shotgun (WGS) entry which is preliminary data.</text>
</comment>
<dbReference type="InterPro" id="IPR057985">
    <property type="entry name" value="TPR_PSMD3_N"/>
</dbReference>
<dbReference type="InterPro" id="IPR036390">
    <property type="entry name" value="WH_DNA-bd_sf"/>
</dbReference>
<name>A0AB34K766_PRYPA</name>